<evidence type="ECO:0000313" key="2">
    <source>
        <dbReference type="EMBL" id="MTI23754.1"/>
    </source>
</evidence>
<comment type="caution">
    <text evidence="2">The sequence shown here is derived from an EMBL/GenBank/DDBJ whole genome shotgun (WGS) entry which is preliminary data.</text>
</comment>
<feature type="transmembrane region" description="Helical" evidence="1">
    <location>
        <begin position="106"/>
        <end position="123"/>
    </location>
</feature>
<reference evidence="2 3" key="1">
    <citation type="submission" date="2019-02" db="EMBL/GenBank/DDBJ databases">
        <authorList>
            <person name="Goldberg S.R."/>
            <person name="Haltli B.A."/>
            <person name="Correa H."/>
            <person name="Russell K.G."/>
        </authorList>
    </citation>
    <scope>NUCLEOTIDE SEQUENCE [LARGE SCALE GENOMIC DNA]</scope>
    <source>
        <strain evidence="2 3">JCM 16186</strain>
    </source>
</reference>
<feature type="transmembrane region" description="Helical" evidence="1">
    <location>
        <begin position="174"/>
        <end position="192"/>
    </location>
</feature>
<feature type="transmembrane region" description="Helical" evidence="1">
    <location>
        <begin position="293"/>
        <end position="318"/>
    </location>
</feature>
<keyword evidence="3" id="KW-1185">Reference proteome</keyword>
<keyword evidence="1" id="KW-0812">Transmembrane</keyword>
<name>A0ABW9RI74_9BACT</name>
<evidence type="ECO:0000256" key="1">
    <source>
        <dbReference type="SAM" id="Phobius"/>
    </source>
</evidence>
<dbReference type="SUPFAM" id="SSF51206">
    <property type="entry name" value="cAMP-binding domain-like"/>
    <property type="match status" value="1"/>
</dbReference>
<feature type="transmembrane region" description="Helical" evidence="1">
    <location>
        <begin position="15"/>
        <end position="37"/>
    </location>
</feature>
<feature type="transmembrane region" description="Helical" evidence="1">
    <location>
        <begin position="223"/>
        <end position="247"/>
    </location>
</feature>
<dbReference type="InterPro" id="IPR011989">
    <property type="entry name" value="ARM-like"/>
</dbReference>
<keyword evidence="1" id="KW-1133">Transmembrane helix</keyword>
<organism evidence="2 3">
    <name type="scientific">Fulvivirga kasyanovii</name>
    <dbReference type="NCBI Taxonomy" id="396812"/>
    <lineage>
        <taxon>Bacteria</taxon>
        <taxon>Pseudomonadati</taxon>
        <taxon>Bacteroidota</taxon>
        <taxon>Cytophagia</taxon>
        <taxon>Cytophagales</taxon>
        <taxon>Fulvivirgaceae</taxon>
        <taxon>Fulvivirga</taxon>
    </lineage>
</organism>
<feature type="transmembrane region" description="Helical" evidence="1">
    <location>
        <begin position="76"/>
        <end position="94"/>
    </location>
</feature>
<proteinExistence type="predicted"/>
<dbReference type="InterPro" id="IPR018490">
    <property type="entry name" value="cNMP-bd_dom_sf"/>
</dbReference>
<feature type="non-terminal residue" evidence="2">
    <location>
        <position position="1026"/>
    </location>
</feature>
<feature type="transmembrane region" description="Helical" evidence="1">
    <location>
        <begin position="259"/>
        <end position="281"/>
    </location>
</feature>
<evidence type="ECO:0000313" key="3">
    <source>
        <dbReference type="Proteomes" id="UP000798808"/>
    </source>
</evidence>
<dbReference type="InterPro" id="IPR016024">
    <property type="entry name" value="ARM-type_fold"/>
</dbReference>
<gene>
    <name evidence="2" type="ORF">E1163_02195</name>
</gene>
<dbReference type="SUPFAM" id="SSF48371">
    <property type="entry name" value="ARM repeat"/>
    <property type="match status" value="2"/>
</dbReference>
<dbReference type="Gene3D" id="1.25.10.10">
    <property type="entry name" value="Leucine-rich Repeat Variant"/>
    <property type="match status" value="1"/>
</dbReference>
<dbReference type="Proteomes" id="UP000798808">
    <property type="component" value="Unassembled WGS sequence"/>
</dbReference>
<feature type="transmembrane region" description="Helical" evidence="1">
    <location>
        <begin position="144"/>
        <end position="162"/>
    </location>
</feature>
<feature type="transmembrane region" description="Helical" evidence="1">
    <location>
        <begin position="367"/>
        <end position="388"/>
    </location>
</feature>
<feature type="transmembrane region" description="Helical" evidence="1">
    <location>
        <begin position="324"/>
        <end position="346"/>
    </location>
</feature>
<feature type="transmembrane region" description="Helical" evidence="1">
    <location>
        <begin position="49"/>
        <end position="69"/>
    </location>
</feature>
<protein>
    <submittedName>
        <fullName evidence="2">EamA family transporter</fullName>
    </submittedName>
</protein>
<sequence length="1026" mass="115706">MKSVNHQAFKTKRNFSILVILGVFLGMGLAFLDLAAISLFLGKYNSKDLPLAFVMSGLAGVFVLGIYTFQKNRFSFSRVAIVSFILITLGTFYLYYGLENINYDKYIYWLFIITGPINVLVYYNFRSLGSLIFAQQQHKKLSEWTHIGVIIGAAAIFFSITPLRKELALSISEFVYFAGLSFAIASLLLSLTSRSAVVLRELAVSAQYINANNSYAKIRKNNFLVQLALFSLTVTVILLFVDYYFYTIVESNYTSTNELLNFLGFFYGCILIAGVFTHLLVYNPIMNKYGLKVALMVLPIVVGLLSGLGIVIGSYFGYVPGTTTFHVFFLTICILKLISTAFNDNLTSNAFRFYFLPIEDLLRQDSLLKITGVVREVSIAIAGGILLYMTSATFIDNDVYYAAALIIFCVLCIIIVFKIYSTYRDVLKDTLDKQQLVKTSEARLSYAEKLARETKNIPSDRLPRHLNIINTLDPVVFKSAVLSIINSDNDKAQKIALEQASHLCLLEAIPILDEIMESKYFNVLKNRDLIERTYHKLRGAEFRLEKLTYIEQLTYSKLVNERIFGASLTRYAEEDIKPKLLNKLFRDPVTKVRYYAAAAAAGSENESMLKNLIAMLDNPLYSNAAVAAISATGEQTLPVLESAFHLTGQSEKIQLRIVQIYGRIGSQQAVELLLKKLDLPNQNVIAATLVALSKSGYNVKKDKALNVKRELEEICATTISNMQAYLDLQKEKASTLLLNAITAEIENNYNTIFQLLALLYEAKSVDLVKENINSGNSDQSDFASELLDIFLEEELKPIVLPILNVSSYSEKINKLQYILPTTSMSKNEVLYDLILKDYKKVNRWTKACAIMELAEENSPSNHDIFAANLVNPDQMLREIAAAAYYRLSEENFAVFIERNKYKKEYAQQALKLIEEVEKGKEGELQESPKLNIEVVRFLNDIAGFQSVPGLVLSEIAKLSKAAYHQIGTEILSFDEMDEMAYAFIFKGSVSLQKDGRELGVYNQNDFLHDFDFINEGRTDYKLIANE</sequence>
<feature type="transmembrane region" description="Helical" evidence="1">
    <location>
        <begin position="400"/>
        <end position="420"/>
    </location>
</feature>
<accession>A0ABW9RI74</accession>
<dbReference type="EMBL" id="SMLW01000295">
    <property type="protein sequence ID" value="MTI23754.1"/>
    <property type="molecule type" value="Genomic_DNA"/>
</dbReference>
<dbReference type="RefSeq" id="WP_155169014.1">
    <property type="nucleotide sequence ID" value="NZ_SMLW01000295.1"/>
</dbReference>
<keyword evidence="1" id="KW-0472">Membrane</keyword>